<proteinExistence type="inferred from homology"/>
<dbReference type="PANTHER" id="PTHR42781">
    <property type="entry name" value="SPERMIDINE/PUTRESCINE IMPORT ATP-BINDING PROTEIN POTA"/>
    <property type="match status" value="1"/>
</dbReference>
<accession>A0A4V1A3I0</accession>
<dbReference type="InterPro" id="IPR017871">
    <property type="entry name" value="ABC_transporter-like_CS"/>
</dbReference>
<comment type="similarity">
    <text evidence="1">Belongs to the ABC transporter superfamily.</text>
</comment>
<keyword evidence="6 10" id="KW-0067">ATP-binding</keyword>
<dbReference type="Proteomes" id="UP000293719">
    <property type="component" value="Chromosome"/>
</dbReference>
<dbReference type="Gene3D" id="3.40.50.300">
    <property type="entry name" value="P-loop containing nucleotide triphosphate hydrolases"/>
    <property type="match status" value="1"/>
</dbReference>
<dbReference type="InterPro" id="IPR027417">
    <property type="entry name" value="P-loop_NTPase"/>
</dbReference>
<dbReference type="GO" id="GO:0005524">
    <property type="term" value="F:ATP binding"/>
    <property type="evidence" value="ECO:0007669"/>
    <property type="project" value="UniProtKB-KW"/>
</dbReference>
<evidence type="ECO:0000259" key="9">
    <source>
        <dbReference type="PROSITE" id="PS50893"/>
    </source>
</evidence>
<dbReference type="AlphaFoldDB" id="A0A4V1A3I0"/>
<feature type="domain" description="ABC transporter" evidence="9">
    <location>
        <begin position="8"/>
        <end position="238"/>
    </location>
</feature>
<evidence type="ECO:0000256" key="4">
    <source>
        <dbReference type="ARBA" id="ARBA00022519"/>
    </source>
</evidence>
<evidence type="ECO:0000256" key="5">
    <source>
        <dbReference type="ARBA" id="ARBA00022741"/>
    </source>
</evidence>
<keyword evidence="4" id="KW-0997">Cell inner membrane</keyword>
<dbReference type="GeneID" id="90765742"/>
<name>A0A4V1A3I0_9HYPH</name>
<dbReference type="PANTHER" id="PTHR42781:SF1">
    <property type="entry name" value="THIAMINE IMPORT ATP-BINDING PROTEIN THIQ"/>
    <property type="match status" value="1"/>
</dbReference>
<gene>
    <name evidence="10" type="ORF">E0E05_00415</name>
</gene>
<evidence type="ECO:0000256" key="6">
    <source>
        <dbReference type="ARBA" id="ARBA00022840"/>
    </source>
</evidence>
<evidence type="ECO:0000313" key="10">
    <source>
        <dbReference type="EMBL" id="QBK29188.1"/>
    </source>
</evidence>
<evidence type="ECO:0000256" key="1">
    <source>
        <dbReference type="ARBA" id="ARBA00005417"/>
    </source>
</evidence>
<evidence type="ECO:0000313" key="11">
    <source>
        <dbReference type="Proteomes" id="UP000293719"/>
    </source>
</evidence>
<sequence>MSGGGTSVRCEALSFRYRPDEPAMRFDCAFAPGRVTSVMGPSGSGKSTLLALIAGFERAESGRILIGDADITRLPPARRPVSIVFQDNNLFAHLDVAANVGLGIAPDLRLDSAARGKLAEALDAVGLAGYETRKPGALSGGERQRVAIARALVRDRPVLMLDEAFGSLGPALRAAMLDLVADLHRRMAMTVIMVSHDPDDARRIASDLVFIDGGRVAAQGPTDRLLDDGENETVRAYLGSRQTPS</sequence>
<evidence type="ECO:0000256" key="7">
    <source>
        <dbReference type="ARBA" id="ARBA00022967"/>
    </source>
</evidence>
<dbReference type="Pfam" id="PF00005">
    <property type="entry name" value="ABC_tran"/>
    <property type="match status" value="1"/>
</dbReference>
<dbReference type="EMBL" id="CP036532">
    <property type="protein sequence ID" value="QBK29188.1"/>
    <property type="molecule type" value="Genomic_DNA"/>
</dbReference>
<evidence type="ECO:0000256" key="3">
    <source>
        <dbReference type="ARBA" id="ARBA00022475"/>
    </source>
</evidence>
<evidence type="ECO:0000256" key="2">
    <source>
        <dbReference type="ARBA" id="ARBA00022448"/>
    </source>
</evidence>
<dbReference type="GO" id="GO:0016887">
    <property type="term" value="F:ATP hydrolysis activity"/>
    <property type="evidence" value="ECO:0007669"/>
    <property type="project" value="InterPro"/>
</dbReference>
<evidence type="ECO:0000256" key="8">
    <source>
        <dbReference type="ARBA" id="ARBA00023136"/>
    </source>
</evidence>
<keyword evidence="11" id="KW-1185">Reference proteome</keyword>
<dbReference type="InterPro" id="IPR050093">
    <property type="entry name" value="ABC_SmlMolc_Importer"/>
</dbReference>
<keyword evidence="7" id="KW-1278">Translocase</keyword>
<keyword evidence="3" id="KW-1003">Cell membrane</keyword>
<dbReference type="OrthoDB" id="9802264at2"/>
<dbReference type="KEGG" id="rpod:E0E05_00415"/>
<dbReference type="InterPro" id="IPR003593">
    <property type="entry name" value="AAA+_ATPase"/>
</dbReference>
<dbReference type="PROSITE" id="PS00211">
    <property type="entry name" value="ABC_TRANSPORTER_1"/>
    <property type="match status" value="1"/>
</dbReference>
<dbReference type="SUPFAM" id="SSF52540">
    <property type="entry name" value="P-loop containing nucleoside triphosphate hydrolases"/>
    <property type="match status" value="1"/>
</dbReference>
<dbReference type="RefSeq" id="WP_131614890.1">
    <property type="nucleotide sequence ID" value="NZ_CP036532.1"/>
</dbReference>
<dbReference type="SMART" id="SM00382">
    <property type="entry name" value="AAA"/>
    <property type="match status" value="1"/>
</dbReference>
<keyword evidence="8" id="KW-0472">Membrane</keyword>
<dbReference type="InterPro" id="IPR003439">
    <property type="entry name" value="ABC_transporter-like_ATP-bd"/>
</dbReference>
<organism evidence="10 11">
    <name type="scientific">Roseitalea porphyridii</name>
    <dbReference type="NCBI Taxonomy" id="1852022"/>
    <lineage>
        <taxon>Bacteria</taxon>
        <taxon>Pseudomonadati</taxon>
        <taxon>Pseudomonadota</taxon>
        <taxon>Alphaproteobacteria</taxon>
        <taxon>Hyphomicrobiales</taxon>
        <taxon>Ahrensiaceae</taxon>
        <taxon>Roseitalea</taxon>
    </lineage>
</organism>
<protein>
    <submittedName>
        <fullName evidence="10">ATP-binding cassette domain-containing protein</fullName>
    </submittedName>
</protein>
<keyword evidence="5" id="KW-0547">Nucleotide-binding</keyword>
<reference evidence="10 11" key="1">
    <citation type="journal article" date="2017" name="Int. J. Syst. Evol. Microbiol.">
        <title>Roseitalea porphyridii gen. nov., sp. nov., isolated from a red alga, and reclassification of Hoeflea suaedae Chung et al. 2013 as Pseudohoeflea suaedae gen. nov., comb. nov.</title>
        <authorList>
            <person name="Hyeon J.W."/>
            <person name="Jeong S.E."/>
            <person name="Baek K."/>
            <person name="Jeon C.O."/>
        </authorList>
    </citation>
    <scope>NUCLEOTIDE SEQUENCE [LARGE SCALE GENOMIC DNA]</scope>
    <source>
        <strain evidence="10 11">MA7-20</strain>
    </source>
</reference>
<keyword evidence="2" id="KW-0813">Transport</keyword>
<dbReference type="PROSITE" id="PS50893">
    <property type="entry name" value="ABC_TRANSPORTER_2"/>
    <property type="match status" value="1"/>
</dbReference>